<dbReference type="PROSITE" id="PS50009">
    <property type="entry name" value="RASGEF_CAT"/>
    <property type="match status" value="1"/>
</dbReference>
<dbReference type="OMA" id="EEVWERD"/>
<feature type="compositionally biased region" description="Low complexity" evidence="5">
    <location>
        <begin position="47"/>
        <end position="58"/>
    </location>
</feature>
<dbReference type="GO" id="GO:0005886">
    <property type="term" value="C:plasma membrane"/>
    <property type="evidence" value="ECO:0007669"/>
    <property type="project" value="TreeGrafter"/>
</dbReference>
<evidence type="ECO:0000259" key="8">
    <source>
        <dbReference type="PROSITE" id="PS50212"/>
    </source>
</evidence>
<feature type="region of interest" description="Disordered" evidence="5">
    <location>
        <begin position="285"/>
        <end position="347"/>
    </location>
</feature>
<keyword evidence="9" id="KW-0131">Cell cycle</keyword>
<dbReference type="PANTHER" id="PTHR23113">
    <property type="entry name" value="GUANINE NUCLEOTIDE EXCHANGE FACTOR"/>
    <property type="match status" value="1"/>
</dbReference>
<evidence type="ECO:0000259" key="6">
    <source>
        <dbReference type="PROSITE" id="PS50002"/>
    </source>
</evidence>
<reference evidence="9 10" key="1">
    <citation type="journal article" date="2013" name="PLoS Genet.">
        <title>The genome and development-dependent transcriptomes of Pyronema confluens: a window into fungal evolution.</title>
        <authorList>
            <person name="Traeger S."/>
            <person name="Altegoer F."/>
            <person name="Freitag M."/>
            <person name="Gabaldon T."/>
            <person name="Kempken F."/>
            <person name="Kumar A."/>
            <person name="Marcet-Houben M."/>
            <person name="Poggeler S."/>
            <person name="Stajich J.E."/>
            <person name="Nowrousian M."/>
        </authorList>
    </citation>
    <scope>NUCLEOTIDE SEQUENCE [LARGE SCALE GENOMIC DNA]</scope>
    <source>
        <strain evidence="10">CBS 100304</strain>
        <tissue evidence="9">Vegetative mycelium</tissue>
    </source>
</reference>
<feature type="domain" description="N-terminal Ras-GEF" evidence="8">
    <location>
        <begin position="752"/>
        <end position="871"/>
    </location>
</feature>
<feature type="region of interest" description="Disordered" evidence="5">
    <location>
        <begin position="1"/>
        <end position="74"/>
    </location>
</feature>
<dbReference type="SUPFAM" id="SSF50044">
    <property type="entry name" value="SH3-domain"/>
    <property type="match status" value="1"/>
</dbReference>
<evidence type="ECO:0000256" key="1">
    <source>
        <dbReference type="ARBA" id="ARBA00022443"/>
    </source>
</evidence>
<dbReference type="Pfam" id="PF00617">
    <property type="entry name" value="RasGEF"/>
    <property type="match status" value="1"/>
</dbReference>
<keyword evidence="2 3" id="KW-0344">Guanine-nucleotide releasing factor</keyword>
<evidence type="ECO:0000313" key="10">
    <source>
        <dbReference type="Proteomes" id="UP000018144"/>
    </source>
</evidence>
<dbReference type="InterPro" id="IPR001452">
    <property type="entry name" value="SH3_domain"/>
</dbReference>
<protein>
    <submittedName>
        <fullName evidence="9">Similar to Cell division control protein 25 acc. no. P04821</fullName>
    </submittedName>
</protein>
<name>U4KYV7_PYROM</name>
<organism evidence="9 10">
    <name type="scientific">Pyronema omphalodes (strain CBS 100304)</name>
    <name type="common">Pyronema confluens</name>
    <dbReference type="NCBI Taxonomy" id="1076935"/>
    <lineage>
        <taxon>Eukaryota</taxon>
        <taxon>Fungi</taxon>
        <taxon>Dikarya</taxon>
        <taxon>Ascomycota</taxon>
        <taxon>Pezizomycotina</taxon>
        <taxon>Pezizomycetes</taxon>
        <taxon>Pezizales</taxon>
        <taxon>Pyronemataceae</taxon>
        <taxon>Pyronema</taxon>
    </lineage>
</organism>
<sequence>MDGNPLSPRDSIYVAPLRIEKKRSNSNASRSSRKSRNRTSQQHARNQSLGGQSQSSQQVTPPLTPRSSQQSLQEQAQLDFHPFLRAFYPFQPGYSADSSTITLSLNAGDLILVHSVHTNGWADGTLLSSGARGWLPTNYCEAYETPHIRLLLKACLMLFDQYRIGSEEGGVTVDQHAVTALVAGVRHLLETTECLTREAQNVRSSDDIRKSRKILLAELSGLVKGAKKLSDKSLAAQFEEITDELMMKSFKVVLRGVRFLDIWYELYELTANLLDYNEDTYMEEALPRTPPCDSRSDASTSHRNPDSDANPEGYFGSRDAARETPQLATNESHPLPSTPYANTPQDEDDLHYNQQIEALRIKRPPTPVYALARLGATHDILLSYLGSYIGRIHLQARFTPQLQLTQQQSVEAARDLLEVVEAVYARDPRATALQVAKEAMYQRITSLVAAANDIYDNRIEDMDEEEDGIMIPDGGRSLVEAATGCVRGAGDCVARSKFVIERIGDFVLGEKPLEIGLGITADEAIPIPASPQSPIVAEHVTPMEICAEEPEAEMETPALEVPVEASNRVSMPPPPTPAKEPPPPPPKEPRHVPEPLTLDTGMGVETPMRSPALDKPLPSPIFSPRTITMRRGSEASVAASIQSPVPITPRVAEFKKDIDVRSPLRKIVRAESIGAESISAANSINSNSIRGSEFSLVSQTSTRATTPEPVSSTSTSTPILDIKMGSQVSLAASGTGSELITESHSEDLTFNKEGQITGGTLPALIERLTIADSTPDAVFVATFYLTFRLFSSPKQFAEALIDRFSAVGASPAAQPVRLRVYNVFKGWLESHWRKEVDQEALEAIIPFSKNALKEALPSAAMRLHDLAEKVSAADRPLVPRLVCGMTANSANFTVPETPILSPIISRSQMNTLKAALAPGGPTCSILDFDPTELARQFTLKESRMFCSIRPEELIAQEWTKKKGSIAINVLAMSSLSTDLAHLVAETILDVSDIKKRAVVIKHWIKIADRCLELNNYDSLMAIMCTLNASTIIRLKKTWEIVSPKTKAVLENLRSVIDVSKNHAVLRARLRSHVPPCLPFLGTYLTDLTFVDVGNPSKRPVSIEGSTKQLINFDKHVKTARIISELQRFQIPYRIAEVNEMQTWIDFQIARIHNSKAADVQHLYRRSLMLEPREQRPVVRTEVPTVVEEKQAAVGTPKTDGHTFRSERFNAWAHKFKTQTQSQTQAPAS</sequence>
<evidence type="ECO:0000259" key="7">
    <source>
        <dbReference type="PROSITE" id="PS50009"/>
    </source>
</evidence>
<keyword evidence="9" id="KW-0132">Cell division</keyword>
<dbReference type="GO" id="GO:0005085">
    <property type="term" value="F:guanyl-nucleotide exchange factor activity"/>
    <property type="evidence" value="ECO:0007669"/>
    <property type="project" value="UniProtKB-KW"/>
</dbReference>
<dbReference type="CDD" id="cd06224">
    <property type="entry name" value="REM"/>
    <property type="match status" value="1"/>
</dbReference>
<dbReference type="InterPro" id="IPR008937">
    <property type="entry name" value="Ras-like_GEF"/>
</dbReference>
<dbReference type="SMART" id="SM00326">
    <property type="entry name" value="SH3"/>
    <property type="match status" value="1"/>
</dbReference>
<feature type="compositionally biased region" description="Pro residues" evidence="5">
    <location>
        <begin position="571"/>
        <end position="586"/>
    </location>
</feature>
<dbReference type="Proteomes" id="UP000018144">
    <property type="component" value="Unassembled WGS sequence"/>
</dbReference>
<gene>
    <name evidence="9" type="ORF">PCON_03801</name>
</gene>
<dbReference type="EMBL" id="HF935218">
    <property type="protein sequence ID" value="CCX04819.1"/>
    <property type="molecule type" value="Genomic_DNA"/>
</dbReference>
<dbReference type="SUPFAM" id="SSF48366">
    <property type="entry name" value="Ras GEF"/>
    <property type="match status" value="1"/>
</dbReference>
<evidence type="ECO:0000256" key="3">
    <source>
        <dbReference type="PROSITE-ProRule" id="PRU00168"/>
    </source>
</evidence>
<keyword evidence="10" id="KW-1185">Reference proteome</keyword>
<evidence type="ECO:0000256" key="4">
    <source>
        <dbReference type="PROSITE-ProRule" id="PRU00192"/>
    </source>
</evidence>
<dbReference type="Pfam" id="PF00618">
    <property type="entry name" value="RasGEF_N"/>
    <property type="match status" value="1"/>
</dbReference>
<dbReference type="GO" id="GO:0051301">
    <property type="term" value="P:cell division"/>
    <property type="evidence" value="ECO:0007669"/>
    <property type="project" value="UniProtKB-KW"/>
</dbReference>
<evidence type="ECO:0000256" key="2">
    <source>
        <dbReference type="ARBA" id="ARBA00022658"/>
    </source>
</evidence>
<accession>U4KYV7</accession>
<evidence type="ECO:0000256" key="5">
    <source>
        <dbReference type="SAM" id="MobiDB-lite"/>
    </source>
</evidence>
<dbReference type="InterPro" id="IPR023578">
    <property type="entry name" value="Ras_GEF_dom_sf"/>
</dbReference>
<dbReference type="InterPro" id="IPR000651">
    <property type="entry name" value="Ras-like_Gua-exchang_fac_N"/>
</dbReference>
<feature type="region of interest" description="Disordered" evidence="5">
    <location>
        <begin position="566"/>
        <end position="596"/>
    </location>
</feature>
<dbReference type="SMART" id="SM00147">
    <property type="entry name" value="RasGEF"/>
    <property type="match status" value="1"/>
</dbReference>
<dbReference type="Gene3D" id="1.10.840.10">
    <property type="entry name" value="Ras guanine-nucleotide exchange factors catalytic domain"/>
    <property type="match status" value="1"/>
</dbReference>
<dbReference type="AlphaFoldDB" id="U4KYV7"/>
<dbReference type="GO" id="GO:0007265">
    <property type="term" value="P:Ras protein signal transduction"/>
    <property type="evidence" value="ECO:0007669"/>
    <property type="project" value="TreeGrafter"/>
</dbReference>
<dbReference type="PROSITE" id="PS50212">
    <property type="entry name" value="RASGEF_NTER"/>
    <property type="match status" value="1"/>
</dbReference>
<proteinExistence type="predicted"/>
<dbReference type="PROSITE" id="PS50002">
    <property type="entry name" value="SH3"/>
    <property type="match status" value="1"/>
</dbReference>
<dbReference type="InterPro" id="IPR036028">
    <property type="entry name" value="SH3-like_dom_sf"/>
</dbReference>
<dbReference type="SMART" id="SM00229">
    <property type="entry name" value="RasGEFN"/>
    <property type="match status" value="1"/>
</dbReference>
<dbReference type="eggNOG" id="KOG3417">
    <property type="taxonomic scope" value="Eukaryota"/>
</dbReference>
<dbReference type="CDD" id="cd00155">
    <property type="entry name" value="RasGEF"/>
    <property type="match status" value="1"/>
</dbReference>
<feature type="domain" description="Ras-GEF" evidence="7">
    <location>
        <begin position="929"/>
        <end position="1172"/>
    </location>
</feature>
<dbReference type="PANTHER" id="PTHR23113:SF354">
    <property type="entry name" value="BUD SITE SELECTION PROTEIN 5"/>
    <property type="match status" value="1"/>
</dbReference>
<dbReference type="OrthoDB" id="546434at2759"/>
<feature type="domain" description="SH3" evidence="6">
    <location>
        <begin position="79"/>
        <end position="145"/>
    </location>
</feature>
<dbReference type="InterPro" id="IPR001895">
    <property type="entry name" value="RASGEF_cat_dom"/>
</dbReference>
<keyword evidence="1 4" id="KW-0728">SH3 domain</keyword>
<dbReference type="STRING" id="1076935.U4KYV7"/>
<dbReference type="Gene3D" id="2.30.30.40">
    <property type="entry name" value="SH3 Domains"/>
    <property type="match status" value="1"/>
</dbReference>
<dbReference type="Gene3D" id="1.20.870.10">
    <property type="entry name" value="Son of sevenless (SoS) protein Chain: S domain 1"/>
    <property type="match status" value="1"/>
</dbReference>
<dbReference type="InterPro" id="IPR036964">
    <property type="entry name" value="RASGEF_cat_dom_sf"/>
</dbReference>
<evidence type="ECO:0000313" key="9">
    <source>
        <dbReference type="EMBL" id="CCX04819.1"/>
    </source>
</evidence>